<sequence>MDTNNAITVLYYDQTDMTSICAEVLTGLEVEKNQRVILPQGYRDDKIIVAVLDGDCHVRNSLGDRQVYS</sequence>
<dbReference type="Pfam" id="PF09558">
    <property type="entry name" value="DUF2375"/>
    <property type="match status" value="1"/>
</dbReference>
<protein>
    <submittedName>
        <fullName evidence="1">DUF2375 domain-containing protein</fullName>
    </submittedName>
</protein>
<dbReference type="EMBL" id="SWDB01000021">
    <property type="protein sequence ID" value="TKB45323.1"/>
    <property type="molecule type" value="Genomic_DNA"/>
</dbReference>
<reference evidence="1 2" key="1">
    <citation type="submission" date="2019-04" db="EMBL/GenBank/DDBJ databases">
        <title>Thalassotalea guangxiensis sp. nov., isolated from sediment of the coastal wetland.</title>
        <authorList>
            <person name="Zheng S."/>
            <person name="Zhang D."/>
        </authorList>
    </citation>
    <scope>NUCLEOTIDE SEQUENCE [LARGE SCALE GENOMIC DNA]</scope>
    <source>
        <strain evidence="1 2">ZS-4</strain>
    </source>
</reference>
<accession>A0A4U1B4M9</accession>
<dbReference type="InterPro" id="IPR014271">
    <property type="entry name" value="CHP02922"/>
</dbReference>
<proteinExistence type="predicted"/>
<dbReference type="AlphaFoldDB" id="A0A4U1B4M9"/>
<evidence type="ECO:0000313" key="1">
    <source>
        <dbReference type="EMBL" id="TKB45323.1"/>
    </source>
</evidence>
<dbReference type="Proteomes" id="UP000307999">
    <property type="component" value="Unassembled WGS sequence"/>
</dbReference>
<evidence type="ECO:0000313" key="2">
    <source>
        <dbReference type="Proteomes" id="UP000307999"/>
    </source>
</evidence>
<dbReference type="RefSeq" id="WP_136735809.1">
    <property type="nucleotide sequence ID" value="NZ_SWDB01000021.1"/>
</dbReference>
<name>A0A4U1B4M9_9GAMM</name>
<keyword evidence="2" id="KW-1185">Reference proteome</keyword>
<organism evidence="1 2">
    <name type="scientific">Thalassotalea mangrovi</name>
    <dbReference type="NCBI Taxonomy" id="2572245"/>
    <lineage>
        <taxon>Bacteria</taxon>
        <taxon>Pseudomonadati</taxon>
        <taxon>Pseudomonadota</taxon>
        <taxon>Gammaproteobacteria</taxon>
        <taxon>Alteromonadales</taxon>
        <taxon>Colwelliaceae</taxon>
        <taxon>Thalassotalea</taxon>
    </lineage>
</organism>
<dbReference type="OrthoDB" id="6228741at2"/>
<gene>
    <name evidence="1" type="ORF">E8M12_08970</name>
</gene>
<comment type="caution">
    <text evidence="1">The sequence shown here is derived from an EMBL/GenBank/DDBJ whole genome shotgun (WGS) entry which is preliminary data.</text>
</comment>